<proteinExistence type="predicted"/>
<dbReference type="SUPFAM" id="SSF49482">
    <property type="entry name" value="Aromatic compound dioxygenase"/>
    <property type="match status" value="1"/>
</dbReference>
<organism evidence="2 3">
    <name type="scientific">Pyrenophora seminiperda CCB06</name>
    <dbReference type="NCBI Taxonomy" id="1302712"/>
    <lineage>
        <taxon>Eukaryota</taxon>
        <taxon>Fungi</taxon>
        <taxon>Dikarya</taxon>
        <taxon>Ascomycota</taxon>
        <taxon>Pezizomycotina</taxon>
        <taxon>Dothideomycetes</taxon>
        <taxon>Pleosporomycetidae</taxon>
        <taxon>Pleosporales</taxon>
        <taxon>Pleosporineae</taxon>
        <taxon>Pleosporaceae</taxon>
        <taxon>Pyrenophora</taxon>
    </lineage>
</organism>
<sequence>MNPFTSLKPQPKIHNMVRISHMTAAFAATLLTWTNAHPGEHIDPVADQREADLNKLIAARGAQKLEKCSTSPKARALQQRAIARRAASVNALKPVSKRSVDEIKKYEQVKHNFTGSLSQHSSLDKLFAKDTSSILMPEEILGPYWISGETMRKNCTEGQPGIPMTFELQFIDVNTCEPVPGLWIDVWSANATGDYSGIDDRLDTTYLRGVQISDEDGVTTFNSLVPGHYSGRATHTHVLVHGNVTTFANGTYTSGITRHVGQLYYDEGLRAAVEAVAPYITNTIPE</sequence>
<keyword evidence="2" id="KW-0560">Oxidoreductase</keyword>
<dbReference type="CDD" id="cd03457">
    <property type="entry name" value="intradiol_dioxygenase_like"/>
    <property type="match status" value="1"/>
</dbReference>
<name>A0A3M7M433_9PLEO</name>
<dbReference type="InterPro" id="IPR000627">
    <property type="entry name" value="Intradiol_dOase_C"/>
</dbReference>
<evidence type="ECO:0000313" key="3">
    <source>
        <dbReference type="Proteomes" id="UP000265663"/>
    </source>
</evidence>
<dbReference type="PANTHER" id="PTHR34315:SF2">
    <property type="entry name" value="ANCHORED DIOXYGENASE, PUTATIVE (AFU_ORTHOLOGUE AFUA_3G01800)-RELATED"/>
    <property type="match status" value="1"/>
</dbReference>
<keyword evidence="3" id="KW-1185">Reference proteome</keyword>
<keyword evidence="2" id="KW-0223">Dioxygenase</keyword>
<dbReference type="GO" id="GO:0008199">
    <property type="term" value="F:ferric iron binding"/>
    <property type="evidence" value="ECO:0007669"/>
    <property type="project" value="InterPro"/>
</dbReference>
<dbReference type="Pfam" id="PF00775">
    <property type="entry name" value="Dioxygenase_C"/>
    <property type="match status" value="1"/>
</dbReference>
<dbReference type="PANTHER" id="PTHR34315">
    <property type="match status" value="1"/>
</dbReference>
<dbReference type="Gene3D" id="2.60.130.10">
    <property type="entry name" value="Aromatic compound dioxygenase"/>
    <property type="match status" value="1"/>
</dbReference>
<gene>
    <name evidence="2" type="ORF">GMOD_00003177</name>
</gene>
<protein>
    <submittedName>
        <fullName evidence="2">GPI anchored dioxygenase</fullName>
    </submittedName>
</protein>
<dbReference type="Proteomes" id="UP000265663">
    <property type="component" value="Unassembled WGS sequence"/>
</dbReference>
<reference evidence="2 3" key="1">
    <citation type="journal article" date="2014" name="PLoS ONE">
        <title>De novo Genome Assembly of the Fungal Plant Pathogen Pyrenophora semeniperda.</title>
        <authorList>
            <person name="Soliai M.M."/>
            <person name="Meyer S.E."/>
            <person name="Udall J.A."/>
            <person name="Elzinga D.E."/>
            <person name="Hermansen R.A."/>
            <person name="Bodily P.M."/>
            <person name="Hart A.A."/>
            <person name="Coleman C.E."/>
        </authorList>
    </citation>
    <scope>NUCLEOTIDE SEQUENCE [LARGE SCALE GENOMIC DNA]</scope>
    <source>
        <strain evidence="2 3">CCB06</strain>
        <tissue evidence="2">Mycelium</tissue>
    </source>
</reference>
<evidence type="ECO:0000313" key="2">
    <source>
        <dbReference type="EMBL" id="RMZ69236.1"/>
    </source>
</evidence>
<dbReference type="InterPro" id="IPR015889">
    <property type="entry name" value="Intradiol_dOase_core"/>
</dbReference>
<dbReference type="OrthoDB" id="121380at2759"/>
<dbReference type="EMBL" id="KE747817">
    <property type="protein sequence ID" value="RMZ69236.1"/>
    <property type="molecule type" value="Genomic_DNA"/>
</dbReference>
<dbReference type="GO" id="GO:0016702">
    <property type="term" value="F:oxidoreductase activity, acting on single donors with incorporation of molecular oxygen, incorporation of two atoms of oxygen"/>
    <property type="evidence" value="ECO:0007669"/>
    <property type="project" value="InterPro"/>
</dbReference>
<feature type="domain" description="Intradiol ring-cleavage dioxygenases" evidence="1">
    <location>
        <begin position="153"/>
        <end position="233"/>
    </location>
</feature>
<dbReference type="AlphaFoldDB" id="A0A3M7M433"/>
<accession>A0A3M7M433</accession>
<evidence type="ECO:0000259" key="1">
    <source>
        <dbReference type="Pfam" id="PF00775"/>
    </source>
</evidence>